<evidence type="ECO:0000313" key="6">
    <source>
        <dbReference type="EMBL" id="ENZ83967.1"/>
    </source>
</evidence>
<dbReference type="CDD" id="cd05369">
    <property type="entry name" value="TER_DECR_SDR_a"/>
    <property type="match status" value="1"/>
</dbReference>
<evidence type="ECO:0000256" key="3">
    <source>
        <dbReference type="ARBA" id="ARBA00023002"/>
    </source>
</evidence>
<dbReference type="EMBL" id="APMP01000001">
    <property type="protein sequence ID" value="ENZ83967.1"/>
    <property type="molecule type" value="Genomic_DNA"/>
</dbReference>
<dbReference type="PRINTS" id="PR00081">
    <property type="entry name" value="GDHRDH"/>
</dbReference>
<dbReference type="Gene3D" id="3.40.50.720">
    <property type="entry name" value="NAD(P)-binding Rossmann-like Domain"/>
    <property type="match status" value="1"/>
</dbReference>
<evidence type="ECO:0000256" key="1">
    <source>
        <dbReference type="ARBA" id="ARBA00006484"/>
    </source>
</evidence>
<dbReference type="RefSeq" id="WP_004615553.1">
    <property type="nucleotide sequence ID" value="NZ_APMP01000001.1"/>
</dbReference>
<evidence type="ECO:0000256" key="5">
    <source>
        <dbReference type="ARBA" id="ARBA00069939"/>
    </source>
</evidence>
<dbReference type="eggNOG" id="COG1028">
    <property type="taxonomic scope" value="Bacteria"/>
</dbReference>
<proteinExistence type="inferred from homology"/>
<dbReference type="Pfam" id="PF13561">
    <property type="entry name" value="adh_short_C2"/>
    <property type="match status" value="1"/>
</dbReference>
<dbReference type="GO" id="GO:0009062">
    <property type="term" value="P:fatty acid catabolic process"/>
    <property type="evidence" value="ECO:0007669"/>
    <property type="project" value="InterPro"/>
</dbReference>
<dbReference type="InterPro" id="IPR002347">
    <property type="entry name" value="SDR_fam"/>
</dbReference>
<evidence type="ECO:0000256" key="2">
    <source>
        <dbReference type="ARBA" id="ARBA00022857"/>
    </source>
</evidence>
<reference evidence="6 7" key="1">
    <citation type="journal article" date="2013" name="Genome Announc.">
        <title>Draft Genome Sequence for Caulobacter sp. Strain OR37, a Bacterium Tolerant to Heavy Metals.</title>
        <authorList>
            <person name="Utturkar S.M."/>
            <person name="Bollmann A."/>
            <person name="Brzoska R.M."/>
            <person name="Klingeman D.M."/>
            <person name="Epstein S.E."/>
            <person name="Palumbo A.V."/>
            <person name="Brown S.D."/>
        </authorList>
    </citation>
    <scope>NUCLEOTIDE SEQUENCE [LARGE SCALE GENOMIC DNA]</scope>
    <source>
        <strain evidence="6 7">OR37</strain>
    </source>
</reference>
<dbReference type="STRING" id="1292034.OR37_00475"/>
<dbReference type="AlphaFoldDB" id="R0ESL1"/>
<dbReference type="InterPro" id="IPR045017">
    <property type="entry name" value="DECR2-like"/>
</dbReference>
<dbReference type="PANTHER" id="PTHR43296">
    <property type="entry name" value="PEROXISOMAL 2,4-DIENOYL-COA REDUCTASE"/>
    <property type="match status" value="1"/>
</dbReference>
<dbReference type="SUPFAM" id="SSF51735">
    <property type="entry name" value="NAD(P)-binding Rossmann-fold domains"/>
    <property type="match status" value="1"/>
</dbReference>
<evidence type="ECO:0000313" key="7">
    <source>
        <dbReference type="Proteomes" id="UP000013063"/>
    </source>
</evidence>
<dbReference type="OrthoDB" id="9803333at2"/>
<keyword evidence="2" id="KW-0521">NADP</keyword>
<organism evidence="6 7">
    <name type="scientific">Caulobacter vibrioides OR37</name>
    <dbReference type="NCBI Taxonomy" id="1292034"/>
    <lineage>
        <taxon>Bacteria</taxon>
        <taxon>Pseudomonadati</taxon>
        <taxon>Pseudomonadota</taxon>
        <taxon>Alphaproteobacteria</taxon>
        <taxon>Caulobacterales</taxon>
        <taxon>Caulobacteraceae</taxon>
        <taxon>Caulobacter</taxon>
    </lineage>
</organism>
<comment type="similarity">
    <text evidence="1">Belongs to the short-chain dehydrogenases/reductases (SDR) family.</text>
</comment>
<dbReference type="PATRIC" id="fig|1292034.3.peg.473"/>
<dbReference type="NCBIfam" id="NF005752">
    <property type="entry name" value="PRK07576.1"/>
    <property type="match status" value="1"/>
</dbReference>
<sequence length="263" mass="27501">MRDVFSPGLFENKRAFVSGGSSGINLEIARRLGSLGAEVAVFSRSQDKIDAAVQSLRADGIDASGYTGDVRQYDQVAEAVSAFAAKGGGIDFVVSGAAGNFVAPAAGMSANAFRTVVDIDLNGTYNVLRAAFEHLRRPGASLINISAVQSQQAMPFQAHVCSAKAGIDMLTRALAVEWGPMGVRVNAILPGPIAETEGMRRLSSTPEMAERITRSIPLQRYGEKREVADMAAFLCSEAATYVTGAILTCDGGQLAGNPQGVVG</sequence>
<dbReference type="GO" id="GO:0047838">
    <property type="term" value="F:D-xylose 1-dehydrogenase (NAD+) activity"/>
    <property type="evidence" value="ECO:0007669"/>
    <property type="project" value="UniProtKB-EC"/>
</dbReference>
<dbReference type="GO" id="GO:0008670">
    <property type="term" value="F:2,4-dienoyl-CoA reductase (NADPH) activity"/>
    <property type="evidence" value="ECO:0007669"/>
    <property type="project" value="InterPro"/>
</dbReference>
<gene>
    <name evidence="6" type="ORF">OR37_00475</name>
</gene>
<protein>
    <recommendedName>
        <fullName evidence="5">D-xylose 1-dehydrogenase</fullName>
        <ecNumber evidence="4">1.1.1.175</ecNumber>
    </recommendedName>
</protein>
<dbReference type="Proteomes" id="UP000013063">
    <property type="component" value="Unassembled WGS sequence"/>
</dbReference>
<name>R0ESL1_CAUVI</name>
<evidence type="ECO:0000256" key="4">
    <source>
        <dbReference type="ARBA" id="ARBA00066641"/>
    </source>
</evidence>
<accession>R0ESL1</accession>
<dbReference type="EC" id="1.1.1.175" evidence="4"/>
<keyword evidence="7" id="KW-1185">Reference proteome</keyword>
<comment type="caution">
    <text evidence="6">The sequence shown here is derived from an EMBL/GenBank/DDBJ whole genome shotgun (WGS) entry which is preliminary data.</text>
</comment>
<dbReference type="PANTHER" id="PTHR43296:SF2">
    <property type="entry name" value="PEROXISOMAL 2,4-DIENOYL-COA REDUCTASE [(3E)-ENOYL-COA-PRODUCING]"/>
    <property type="match status" value="1"/>
</dbReference>
<keyword evidence="3" id="KW-0560">Oxidoreductase</keyword>
<dbReference type="InterPro" id="IPR036291">
    <property type="entry name" value="NAD(P)-bd_dom_sf"/>
</dbReference>
<dbReference type="FunFam" id="3.40.50.720:FF:000084">
    <property type="entry name" value="Short-chain dehydrogenase reductase"/>
    <property type="match status" value="1"/>
</dbReference>